<organism evidence="2">
    <name type="scientific">Anopheles sinensis</name>
    <name type="common">Mosquito</name>
    <dbReference type="NCBI Taxonomy" id="74873"/>
    <lineage>
        <taxon>Eukaryota</taxon>
        <taxon>Metazoa</taxon>
        <taxon>Ecdysozoa</taxon>
        <taxon>Arthropoda</taxon>
        <taxon>Hexapoda</taxon>
        <taxon>Insecta</taxon>
        <taxon>Pterygota</taxon>
        <taxon>Neoptera</taxon>
        <taxon>Endopterygota</taxon>
        <taxon>Diptera</taxon>
        <taxon>Nematocera</taxon>
        <taxon>Culicoidea</taxon>
        <taxon>Culicidae</taxon>
        <taxon>Anophelinae</taxon>
        <taxon>Anopheles</taxon>
    </lineage>
</organism>
<dbReference type="VEuPathDB" id="VectorBase:ASIC003392"/>
<reference evidence="2 4" key="1">
    <citation type="journal article" date="2014" name="BMC Genomics">
        <title>Genome sequence of Anopheles sinensis provides insight into genetics basis of mosquito competence for malaria parasites.</title>
        <authorList>
            <person name="Zhou D."/>
            <person name="Zhang D."/>
            <person name="Ding G."/>
            <person name="Shi L."/>
            <person name="Hou Q."/>
            <person name="Ye Y."/>
            <person name="Xu Y."/>
            <person name="Zhou H."/>
            <person name="Xiong C."/>
            <person name="Li S."/>
            <person name="Yu J."/>
            <person name="Hong S."/>
            <person name="Yu X."/>
            <person name="Zou P."/>
            <person name="Chen C."/>
            <person name="Chang X."/>
            <person name="Wang W."/>
            <person name="Lv Y."/>
            <person name="Sun Y."/>
            <person name="Ma L."/>
            <person name="Shen B."/>
            <person name="Zhu C."/>
        </authorList>
    </citation>
    <scope>NUCLEOTIDE SEQUENCE [LARGE SCALE GENOMIC DNA]</scope>
</reference>
<dbReference type="EMBL" id="KE524775">
    <property type="protein sequence ID" value="KFB36273.1"/>
    <property type="molecule type" value="Genomic_DNA"/>
</dbReference>
<evidence type="ECO:0000313" key="3">
    <source>
        <dbReference type="EnsemblMetazoa" id="ASIC003392-PA"/>
    </source>
</evidence>
<evidence type="ECO:0000256" key="1">
    <source>
        <dbReference type="SAM" id="MobiDB-lite"/>
    </source>
</evidence>
<feature type="compositionally biased region" description="Polar residues" evidence="1">
    <location>
        <begin position="127"/>
        <end position="146"/>
    </location>
</feature>
<sequence>MPPPCNNAPGARVGTVCRNFALEPDDGMVRARLYWSSFVFSIAHTYTNTRINADTQTARQVQRNREVILLANLTAVNNGSGWSSEDPKTTPPRFMPVLSRANRTRTGLDERDEPAVARQMTGGSLPGQGSTLEAATVASTTNKEWQ</sequence>
<name>A0A084VE79_ANOSI</name>
<feature type="region of interest" description="Disordered" evidence="1">
    <location>
        <begin position="103"/>
        <end position="146"/>
    </location>
</feature>
<gene>
    <name evidence="2" type="ORF">ZHAS_00003392</name>
</gene>
<accession>A0A084VE79</accession>
<dbReference type="EMBL" id="ATLV01012252">
    <property type="status" value="NOT_ANNOTATED_CDS"/>
    <property type="molecule type" value="Genomic_DNA"/>
</dbReference>
<keyword evidence="4" id="KW-1185">Reference proteome</keyword>
<dbReference type="EnsemblMetazoa" id="ASIC003392-RA">
    <property type="protein sequence ID" value="ASIC003392-PA"/>
    <property type="gene ID" value="ASIC003392"/>
</dbReference>
<proteinExistence type="predicted"/>
<evidence type="ECO:0000313" key="4">
    <source>
        <dbReference type="Proteomes" id="UP000030765"/>
    </source>
</evidence>
<evidence type="ECO:0000313" key="2">
    <source>
        <dbReference type="EMBL" id="KFB36273.1"/>
    </source>
</evidence>
<protein>
    <submittedName>
        <fullName evidence="2 3">Dissimilatory nitrite reductase</fullName>
    </submittedName>
</protein>
<dbReference type="Proteomes" id="UP000030765">
    <property type="component" value="Unassembled WGS sequence"/>
</dbReference>
<feature type="compositionally biased region" description="Basic and acidic residues" evidence="1">
    <location>
        <begin position="106"/>
        <end position="115"/>
    </location>
</feature>
<reference evidence="3" key="2">
    <citation type="submission" date="2020-05" db="UniProtKB">
        <authorList>
            <consortium name="EnsemblMetazoa"/>
        </authorList>
    </citation>
    <scope>IDENTIFICATION</scope>
</reference>
<dbReference type="AlphaFoldDB" id="A0A084VE79"/>